<feature type="domain" description="Gfo/Idh/MocA-like oxidoreductase N-terminal" evidence="1">
    <location>
        <begin position="9"/>
        <end position="130"/>
    </location>
</feature>
<dbReference type="STRING" id="2903.R1DJK7"/>
<organism evidence="2 3">
    <name type="scientific">Emiliania huxleyi (strain CCMP1516)</name>
    <dbReference type="NCBI Taxonomy" id="280463"/>
    <lineage>
        <taxon>Eukaryota</taxon>
        <taxon>Haptista</taxon>
        <taxon>Haptophyta</taxon>
        <taxon>Prymnesiophyceae</taxon>
        <taxon>Isochrysidales</taxon>
        <taxon>Noelaerhabdaceae</taxon>
        <taxon>Emiliania</taxon>
    </lineage>
</organism>
<dbReference type="GO" id="GO:0000166">
    <property type="term" value="F:nucleotide binding"/>
    <property type="evidence" value="ECO:0007669"/>
    <property type="project" value="InterPro"/>
</dbReference>
<dbReference type="Proteomes" id="UP000013827">
    <property type="component" value="Unassembled WGS sequence"/>
</dbReference>
<dbReference type="eggNOG" id="KOG2742">
    <property type="taxonomic scope" value="Eukaryota"/>
</dbReference>
<dbReference type="GO" id="GO:0006740">
    <property type="term" value="P:NADPH regeneration"/>
    <property type="evidence" value="ECO:0007669"/>
    <property type="project" value="TreeGrafter"/>
</dbReference>
<name>A0A0D3KIW3_EMIH1</name>
<accession>A0A0D3KIW3</accession>
<evidence type="ECO:0000313" key="2">
    <source>
        <dbReference type="EnsemblProtists" id="EOD35698"/>
    </source>
</evidence>
<evidence type="ECO:0000313" key="3">
    <source>
        <dbReference type="Proteomes" id="UP000013827"/>
    </source>
</evidence>
<reference evidence="2" key="2">
    <citation type="submission" date="2024-10" db="UniProtKB">
        <authorList>
            <consortium name="EnsemblProtists"/>
        </authorList>
    </citation>
    <scope>IDENTIFICATION</scope>
</reference>
<evidence type="ECO:0000259" key="1">
    <source>
        <dbReference type="Pfam" id="PF01408"/>
    </source>
</evidence>
<dbReference type="PaxDb" id="2903-EOD35698"/>
<dbReference type="InterPro" id="IPR036291">
    <property type="entry name" value="NAD(P)-bd_dom_sf"/>
</dbReference>
<dbReference type="AlphaFoldDB" id="A0A0D3KIW3"/>
<dbReference type="GO" id="GO:0016491">
    <property type="term" value="F:oxidoreductase activity"/>
    <property type="evidence" value="ECO:0007669"/>
    <property type="project" value="TreeGrafter"/>
</dbReference>
<dbReference type="GeneID" id="17280969"/>
<dbReference type="SUPFAM" id="SSF51735">
    <property type="entry name" value="NAD(P)-binding Rossmann-fold domains"/>
    <property type="match status" value="1"/>
</dbReference>
<keyword evidence="3" id="KW-1185">Reference proteome</keyword>
<dbReference type="PANTHER" id="PTHR42840">
    <property type="entry name" value="NAD(P)-BINDING ROSSMANN-FOLD SUPERFAMILY PROTEIN-RELATED"/>
    <property type="match status" value="1"/>
</dbReference>
<dbReference type="Gene3D" id="3.30.360.10">
    <property type="entry name" value="Dihydrodipicolinate Reductase, domain 2"/>
    <property type="match status" value="1"/>
</dbReference>
<dbReference type="KEGG" id="ehx:EMIHUDRAFT_227503"/>
<proteinExistence type="predicted"/>
<dbReference type="PANTHER" id="PTHR42840:SF5">
    <property type="entry name" value="NAD(P)-BINDING ROSSMANN-FOLD SUPERFAMILY PROTEIN"/>
    <property type="match status" value="1"/>
</dbReference>
<dbReference type="GO" id="GO:0005737">
    <property type="term" value="C:cytoplasm"/>
    <property type="evidence" value="ECO:0007669"/>
    <property type="project" value="TreeGrafter"/>
</dbReference>
<sequence>MAWEPPRLKLGLVGCSWFALRAHVPALLALEQRVGVRLTAVCSRTRKSMARAEAKIHAADPEREVRRFAKMEQLFADADVDAVLLVLPIPLMPAAVEAALRAGKHVLSEKPAAPSIEAARRILDTIAELGPRAPVWLVLENWQFKPSVRWLRERLQEGAIGRVAGEGAWLVDAGVHWARLLREALGEPVEGSAALCSGADGAGGGSLCGWGELGALCLWAAEEGGGHRCGRARVALERFGGEATTQLLDGDGWVEGGVAESLEHALTAVSITLECEPRYYVRRHVHTMDLAAFVARCDAMPTATSGSELVATLGSAGFLAASGCAGKTLELKFVGGPGRAEQGVNADGPVVCANVLWRVALPAGWGRLAALERVLAGLGGRPHLGKCHGLA</sequence>
<protein>
    <recommendedName>
        <fullName evidence="1">Gfo/Idh/MocA-like oxidoreductase N-terminal domain-containing protein</fullName>
    </recommendedName>
</protein>
<dbReference type="Gene3D" id="3.40.50.720">
    <property type="entry name" value="NAD(P)-binding Rossmann-like Domain"/>
    <property type="match status" value="1"/>
</dbReference>
<dbReference type="InterPro" id="IPR000683">
    <property type="entry name" value="Gfo/Idh/MocA-like_OxRdtase_N"/>
</dbReference>
<dbReference type="RefSeq" id="XP_005788127.1">
    <property type="nucleotide sequence ID" value="XM_005788070.1"/>
</dbReference>
<dbReference type="HOGENOM" id="CLU_649628_0_0_1"/>
<dbReference type="EnsemblProtists" id="EOD35698">
    <property type="protein sequence ID" value="EOD35698"/>
    <property type="gene ID" value="EMIHUDRAFT_227503"/>
</dbReference>
<reference evidence="3" key="1">
    <citation type="journal article" date="2013" name="Nature">
        <title>Pan genome of the phytoplankton Emiliania underpins its global distribution.</title>
        <authorList>
            <person name="Read B.A."/>
            <person name="Kegel J."/>
            <person name="Klute M.J."/>
            <person name="Kuo A."/>
            <person name="Lefebvre S.C."/>
            <person name="Maumus F."/>
            <person name="Mayer C."/>
            <person name="Miller J."/>
            <person name="Monier A."/>
            <person name="Salamov A."/>
            <person name="Young J."/>
            <person name="Aguilar M."/>
            <person name="Claverie J.M."/>
            <person name="Frickenhaus S."/>
            <person name="Gonzalez K."/>
            <person name="Herman E.K."/>
            <person name="Lin Y.C."/>
            <person name="Napier J."/>
            <person name="Ogata H."/>
            <person name="Sarno A.F."/>
            <person name="Shmutz J."/>
            <person name="Schroeder D."/>
            <person name="de Vargas C."/>
            <person name="Verret F."/>
            <person name="von Dassow P."/>
            <person name="Valentin K."/>
            <person name="Van de Peer Y."/>
            <person name="Wheeler G."/>
            <person name="Dacks J.B."/>
            <person name="Delwiche C.F."/>
            <person name="Dyhrman S.T."/>
            <person name="Glockner G."/>
            <person name="John U."/>
            <person name="Richards T."/>
            <person name="Worden A.Z."/>
            <person name="Zhang X."/>
            <person name="Grigoriev I.V."/>
            <person name="Allen A.E."/>
            <person name="Bidle K."/>
            <person name="Borodovsky M."/>
            <person name="Bowler C."/>
            <person name="Brownlee C."/>
            <person name="Cock J.M."/>
            <person name="Elias M."/>
            <person name="Gladyshev V.N."/>
            <person name="Groth M."/>
            <person name="Guda C."/>
            <person name="Hadaegh A."/>
            <person name="Iglesias-Rodriguez M.D."/>
            <person name="Jenkins J."/>
            <person name="Jones B.M."/>
            <person name="Lawson T."/>
            <person name="Leese F."/>
            <person name="Lindquist E."/>
            <person name="Lobanov A."/>
            <person name="Lomsadze A."/>
            <person name="Malik S.B."/>
            <person name="Marsh M.E."/>
            <person name="Mackinder L."/>
            <person name="Mock T."/>
            <person name="Mueller-Roeber B."/>
            <person name="Pagarete A."/>
            <person name="Parker M."/>
            <person name="Probert I."/>
            <person name="Quesneville H."/>
            <person name="Raines C."/>
            <person name="Rensing S.A."/>
            <person name="Riano-Pachon D.M."/>
            <person name="Richier S."/>
            <person name="Rokitta S."/>
            <person name="Shiraiwa Y."/>
            <person name="Soanes D.M."/>
            <person name="van der Giezen M."/>
            <person name="Wahlund T.M."/>
            <person name="Williams B."/>
            <person name="Wilson W."/>
            <person name="Wolfe G."/>
            <person name="Wurch L.L."/>
        </authorList>
    </citation>
    <scope>NUCLEOTIDE SEQUENCE</scope>
</reference>
<dbReference type="Pfam" id="PF01408">
    <property type="entry name" value="GFO_IDH_MocA"/>
    <property type="match status" value="1"/>
</dbReference>